<gene>
    <name evidence="2" type="ORF">BIY37_11785</name>
</gene>
<proteinExistence type="predicted"/>
<dbReference type="SUPFAM" id="SSF49452">
    <property type="entry name" value="Starch-binding domain-like"/>
    <property type="match status" value="1"/>
</dbReference>
<keyword evidence="3" id="KW-1185">Reference proteome</keyword>
<dbReference type="AlphaFoldDB" id="A0A1V6LXB8"/>
<sequence>MILYNTSMINIVTVINFSREGNNMLKRIFLPVCFAFLFGFLFSDTSVNAQATGIISGVVSKKAGGPVGGAEVILKNKKLQVNDSGVSGNKGEFKFSGLQAGTYTLKVKKSGFKNVNKQVVLEKAKIKKGKSKVVDIQLNPQGSGGGSGSGSGSGSGGGSGSAK</sequence>
<protein>
    <recommendedName>
        <fullName evidence="4">PEGA domain-containing protein</fullName>
    </recommendedName>
</protein>
<evidence type="ECO:0000313" key="3">
    <source>
        <dbReference type="Proteomes" id="UP000242219"/>
    </source>
</evidence>
<accession>A0A1V6LXB8</accession>
<dbReference type="InterPro" id="IPR013784">
    <property type="entry name" value="Carb-bd-like_fold"/>
</dbReference>
<comment type="caution">
    <text evidence="2">The sequence shown here is derived from an EMBL/GenBank/DDBJ whole genome shotgun (WGS) entry which is preliminary data.</text>
</comment>
<evidence type="ECO:0000313" key="2">
    <source>
        <dbReference type="EMBL" id="OQD44784.1"/>
    </source>
</evidence>
<dbReference type="Pfam" id="PF13620">
    <property type="entry name" value="CarboxypepD_reg"/>
    <property type="match status" value="1"/>
</dbReference>
<feature type="region of interest" description="Disordered" evidence="1">
    <location>
        <begin position="137"/>
        <end position="163"/>
    </location>
</feature>
<evidence type="ECO:0000256" key="1">
    <source>
        <dbReference type="SAM" id="MobiDB-lite"/>
    </source>
</evidence>
<dbReference type="GO" id="GO:0030246">
    <property type="term" value="F:carbohydrate binding"/>
    <property type="evidence" value="ECO:0007669"/>
    <property type="project" value="InterPro"/>
</dbReference>
<name>A0A1V6LXB8_9BACT</name>
<dbReference type="Gene3D" id="2.60.40.1120">
    <property type="entry name" value="Carboxypeptidase-like, regulatory domain"/>
    <property type="match status" value="1"/>
</dbReference>
<reference evidence="2 3" key="1">
    <citation type="journal article" date="2016" name="Genome Announc.">
        <title>Draft Genome Sequence of the Anaerobic Ammonium-Oxidizing Bacterium 'Candidatus Brocadia sp. 40'.</title>
        <authorList>
            <person name="Ali M."/>
            <person name="Haroon M.F."/>
            <person name="Narita Y."/>
            <person name="Zhang L."/>
            <person name="Rangel Shaw D."/>
            <person name="Okabe S."/>
            <person name="Saikaly P.E."/>
        </authorList>
    </citation>
    <scope>NUCLEOTIDE SEQUENCE [LARGE SCALE GENOMIC DNA]</scope>
    <source>
        <strain evidence="2 3">40</strain>
    </source>
</reference>
<feature type="compositionally biased region" description="Gly residues" evidence="1">
    <location>
        <begin position="142"/>
        <end position="163"/>
    </location>
</feature>
<dbReference type="Proteomes" id="UP000242219">
    <property type="component" value="Unassembled WGS sequence"/>
</dbReference>
<organism evidence="2 3">
    <name type="scientific">Candidatus Brocadia sapporoensis</name>
    <dbReference type="NCBI Taxonomy" id="392547"/>
    <lineage>
        <taxon>Bacteria</taxon>
        <taxon>Pseudomonadati</taxon>
        <taxon>Planctomycetota</taxon>
        <taxon>Candidatus Brocadiia</taxon>
        <taxon>Candidatus Brocadiales</taxon>
        <taxon>Candidatus Brocadiaceae</taxon>
        <taxon>Candidatus Brocadia</taxon>
    </lineage>
</organism>
<evidence type="ECO:0008006" key="4">
    <source>
        <dbReference type="Google" id="ProtNLM"/>
    </source>
</evidence>
<dbReference type="EMBL" id="MJUW02000116">
    <property type="protein sequence ID" value="OQD44784.1"/>
    <property type="molecule type" value="Genomic_DNA"/>
</dbReference>